<comment type="caution">
    <text evidence="2">The sequence shown here is derived from an EMBL/GenBank/DDBJ whole genome shotgun (WGS) entry which is preliminary data.</text>
</comment>
<evidence type="ECO:0000256" key="1">
    <source>
        <dbReference type="SAM" id="MobiDB-lite"/>
    </source>
</evidence>
<organism evidence="2 3">
    <name type="scientific">Rhizobium wuzhouense</name>
    <dbReference type="NCBI Taxonomy" id="1986026"/>
    <lineage>
        <taxon>Bacteria</taxon>
        <taxon>Pseudomonadati</taxon>
        <taxon>Pseudomonadota</taxon>
        <taxon>Alphaproteobacteria</taxon>
        <taxon>Hyphomicrobiales</taxon>
        <taxon>Rhizobiaceae</taxon>
        <taxon>Rhizobium/Agrobacterium group</taxon>
        <taxon>Rhizobium</taxon>
    </lineage>
</organism>
<proteinExistence type="predicted"/>
<evidence type="ECO:0000313" key="2">
    <source>
        <dbReference type="EMBL" id="PYB70800.1"/>
    </source>
</evidence>
<keyword evidence="3" id="KW-1185">Reference proteome</keyword>
<gene>
    <name evidence="2" type="ORF">DMY87_20275</name>
</gene>
<dbReference type="EMBL" id="QJRY01000008">
    <property type="protein sequence ID" value="PYB70800.1"/>
    <property type="molecule type" value="Genomic_DNA"/>
</dbReference>
<protein>
    <submittedName>
        <fullName evidence="2">Uncharacterized protein</fullName>
    </submittedName>
</protein>
<accession>A0ABX5NQK8</accession>
<sequence length="70" mass="7755">MKGRGKEPSFPQAAPFSKTVASTSRKSRPRHAPTPPSLDKSATPCAFPPDFLSVARLVCWCLFDRHIRDT</sequence>
<dbReference type="Proteomes" id="UP000247536">
    <property type="component" value="Unassembled WGS sequence"/>
</dbReference>
<feature type="region of interest" description="Disordered" evidence="1">
    <location>
        <begin position="1"/>
        <end position="45"/>
    </location>
</feature>
<reference evidence="2 3" key="1">
    <citation type="submission" date="2018-06" db="EMBL/GenBank/DDBJ databases">
        <title>Rhizobium wuzhouense sp. nov., isolated from roots of Oryza officinalis.</title>
        <authorList>
            <person name="Yuan T."/>
        </authorList>
    </citation>
    <scope>NUCLEOTIDE SEQUENCE [LARGE SCALE GENOMIC DNA]</scope>
    <source>
        <strain evidence="2 3">W44</strain>
    </source>
</reference>
<name>A0ABX5NQK8_9HYPH</name>
<evidence type="ECO:0000313" key="3">
    <source>
        <dbReference type="Proteomes" id="UP000247536"/>
    </source>
</evidence>